<evidence type="ECO:0000313" key="1">
    <source>
        <dbReference type="EMBL" id="KAE9387250.1"/>
    </source>
</evidence>
<name>A0A6A4GPL2_9AGAR</name>
<accession>A0A6A4GPL2</accession>
<dbReference type="EMBL" id="ML769813">
    <property type="protein sequence ID" value="KAE9387250.1"/>
    <property type="molecule type" value="Genomic_DNA"/>
</dbReference>
<dbReference type="OrthoDB" id="2691851at2759"/>
<protein>
    <submittedName>
        <fullName evidence="1">Uncharacterized protein</fullName>
    </submittedName>
</protein>
<sequence length="1426" mass="159452">MPPDNTRNLVCSSNQSIAFFQSLDVALSPVHNVHNVHTDTPNLINDSSNVHTPHSNSLGNFNLSDKTQNLKDWIDHSTGKRFVECPHCKEPINHGRNQKSLLQLNTHFKKCPNRVSSSDTFLQSVSSFHIHSTAPTVPCTGFIFPWNLGLPYATYPFPTHAGNVFAPGFKLEAVDEIRSTITVRSPLCSERAYEGETSCRACSILGPKVEVVLEQAREGPGSKRTNALSHKQLRERLDQANASLKEARLACLNHIRNAAHAEVKLEKYATLCTLIAMNDIPALHRIFRNANTQQWSIDKLIEKIQDAIDGNYHPKGYSDYEKNLAILMYKIGGGAAVYALNHATTSLPSRQTISPLRQEFSLRISVAGMRMIDVMENIRTVFEGYAPGARKCLVNLCQDEIACESRPRWLAETDCLYGLCEHAKSLGDLRLGNDMMTLERAAKAVKAGNVHIAHEVSVASFSLYHDTYYDARPVLMMPTCKKGDWTAAALQNTMLLAAWKLSPYGAAVHGDSVSFGTDEDALYQWLGNLPGLNLLCGPNFETPLFDPKHDIKHIGACTLLSSIEGMVVNDVIINKTLLSLWFQRFDGHDWTNIRIEDLSNFGDHQDIPRAFTLLCFIADLCDLDTSDFDPSEMHTYRSLKLLGKLWGNLVEPFLLLELDLFDQVKRLVKFAHLAFALYCKNGQSFMTPQLYGDLQAMIKNAVFVVALTKNLDPLIKVLAALFGDDVLEVFFGRARMKGEHDPNCDVLQLKYRFESGLRKGGIFTHYPELERRPRRLMTSRLGSTDHRAPRYFTGNLTAGSCDLFHAFSEAKTEILDDLNLAGFEISGKSFSFKERWSPQCDLQRPIGGRYPGLSKALDRSISDAAEYISSSGSSNEELSNEALAEVVKILKFDAAAMLAAEKEEDLKAGPTSYSPFFYTQSADGNTHKVAKQTAVREIMNPGFDLDNARSHDRLLRVRYFAESNDWHTKHVSTLIDDRSFKIGSIFATLVYIPDRKLAALQEVTKIPIVSCRWTLGWTPSFLIPSPSVRLYHRSESSSPLAALAIVHCTSIRGDGAHSHVPFDEISLPQSKYNVSGQILELMPTVDTNSSTYWDWTSTSMELEPEKKVKLPKKDDSRAPLLARNLRIEVNGTLIHPLHPAALTTISDDQLSADIQPQLGRRKSTWRFSNDQLLSWLNILQHRIREDDSLRELMPIHLVRRGNFPYTLTGHNHEICHASSTISMPSCLNNPRKTCSICQKSVKNADRYSHMGKHILHKRHTLPGTEDYPILAKYPCGFCGNESSSTSCNVQIDGRYVQSTCPDSYRLQIWTAASISKANPSTNIPLKCLFSTCKEVHWKYNMYQHLTDRHPTWKSNVSTSVAADFEARITISHEEKSALGILENLIAQGESTAADSAITTTDPALIVPPRPDSSVAPLLEAKLRPKP</sequence>
<organism evidence="1 2">
    <name type="scientific">Gymnopus androsaceus JB14</name>
    <dbReference type="NCBI Taxonomy" id="1447944"/>
    <lineage>
        <taxon>Eukaryota</taxon>
        <taxon>Fungi</taxon>
        <taxon>Dikarya</taxon>
        <taxon>Basidiomycota</taxon>
        <taxon>Agaricomycotina</taxon>
        <taxon>Agaricomycetes</taxon>
        <taxon>Agaricomycetidae</taxon>
        <taxon>Agaricales</taxon>
        <taxon>Marasmiineae</taxon>
        <taxon>Omphalotaceae</taxon>
        <taxon>Gymnopus</taxon>
    </lineage>
</organism>
<evidence type="ECO:0000313" key="2">
    <source>
        <dbReference type="Proteomes" id="UP000799118"/>
    </source>
</evidence>
<keyword evidence="2" id="KW-1185">Reference proteome</keyword>
<gene>
    <name evidence="1" type="ORF">BT96DRAFT_1005306</name>
</gene>
<dbReference type="Proteomes" id="UP000799118">
    <property type="component" value="Unassembled WGS sequence"/>
</dbReference>
<reference evidence="1" key="1">
    <citation type="journal article" date="2019" name="Environ. Microbiol.">
        <title>Fungal ecological strategies reflected in gene transcription - a case study of two litter decomposers.</title>
        <authorList>
            <person name="Barbi F."/>
            <person name="Kohler A."/>
            <person name="Barry K."/>
            <person name="Baskaran P."/>
            <person name="Daum C."/>
            <person name="Fauchery L."/>
            <person name="Ihrmark K."/>
            <person name="Kuo A."/>
            <person name="LaButti K."/>
            <person name="Lipzen A."/>
            <person name="Morin E."/>
            <person name="Grigoriev I.V."/>
            <person name="Henrissat B."/>
            <person name="Lindahl B."/>
            <person name="Martin F."/>
        </authorList>
    </citation>
    <scope>NUCLEOTIDE SEQUENCE</scope>
    <source>
        <strain evidence="1">JB14</strain>
    </source>
</reference>
<proteinExistence type="predicted"/>